<evidence type="ECO:0000256" key="6">
    <source>
        <dbReference type="ARBA" id="ARBA00022603"/>
    </source>
</evidence>
<dbReference type="Gene3D" id="3.40.50.150">
    <property type="entry name" value="Vaccinia Virus protein VP39"/>
    <property type="match status" value="1"/>
</dbReference>
<accession>A0ABP5ZXR0</accession>
<comment type="subcellular location">
    <subcellularLocation>
        <location evidence="1">Cytoplasm</location>
    </subcellularLocation>
</comment>
<dbReference type="EMBL" id="BAAATA010000035">
    <property type="protein sequence ID" value="GAA2504437.1"/>
    <property type="molecule type" value="Genomic_DNA"/>
</dbReference>
<evidence type="ECO:0000256" key="9">
    <source>
        <dbReference type="ARBA" id="ARBA00030757"/>
    </source>
</evidence>
<name>A0ABP5ZXR0_9ACTN</name>
<evidence type="ECO:0000256" key="4">
    <source>
        <dbReference type="ARBA" id="ARBA00013346"/>
    </source>
</evidence>
<dbReference type="PANTHER" id="PTHR11579:SF0">
    <property type="entry name" value="PROTEIN-L-ISOASPARTATE(D-ASPARTATE) O-METHYLTRANSFERASE"/>
    <property type="match status" value="1"/>
</dbReference>
<dbReference type="EC" id="2.1.1.77" evidence="3"/>
<evidence type="ECO:0000256" key="7">
    <source>
        <dbReference type="ARBA" id="ARBA00022679"/>
    </source>
</evidence>
<evidence type="ECO:0000313" key="13">
    <source>
        <dbReference type="Proteomes" id="UP001501358"/>
    </source>
</evidence>
<dbReference type="InterPro" id="IPR029063">
    <property type="entry name" value="SAM-dependent_MTases_sf"/>
</dbReference>
<dbReference type="Proteomes" id="UP001501358">
    <property type="component" value="Unassembled WGS sequence"/>
</dbReference>
<keyword evidence="8" id="KW-0949">S-adenosyl-L-methionine</keyword>
<evidence type="ECO:0000256" key="3">
    <source>
        <dbReference type="ARBA" id="ARBA00011890"/>
    </source>
</evidence>
<proteinExistence type="inferred from homology"/>
<evidence type="ECO:0000256" key="2">
    <source>
        <dbReference type="ARBA" id="ARBA00005369"/>
    </source>
</evidence>
<dbReference type="SUPFAM" id="SSF53335">
    <property type="entry name" value="S-adenosyl-L-methionine-dependent methyltransferases"/>
    <property type="match status" value="1"/>
</dbReference>
<dbReference type="Pfam" id="PF01135">
    <property type="entry name" value="PCMT"/>
    <property type="match status" value="1"/>
</dbReference>
<evidence type="ECO:0000313" key="12">
    <source>
        <dbReference type="EMBL" id="GAA2504437.1"/>
    </source>
</evidence>
<evidence type="ECO:0000256" key="1">
    <source>
        <dbReference type="ARBA" id="ARBA00004496"/>
    </source>
</evidence>
<keyword evidence="13" id="KW-1185">Reference proteome</keyword>
<evidence type="ECO:0000256" key="5">
    <source>
        <dbReference type="ARBA" id="ARBA00022490"/>
    </source>
</evidence>
<dbReference type="CDD" id="cd02440">
    <property type="entry name" value="AdoMet_MTases"/>
    <property type="match status" value="1"/>
</dbReference>
<protein>
    <recommendedName>
        <fullName evidence="4">Protein-L-isoaspartate O-methyltransferase</fullName>
        <ecNumber evidence="3">2.1.1.77</ecNumber>
    </recommendedName>
    <alternativeName>
        <fullName evidence="11">L-isoaspartyl protein carboxyl methyltransferase</fullName>
    </alternativeName>
    <alternativeName>
        <fullName evidence="9">Protein L-isoaspartyl methyltransferase</fullName>
    </alternativeName>
    <alternativeName>
        <fullName evidence="10">Protein-beta-aspartate methyltransferase</fullName>
    </alternativeName>
</protein>
<dbReference type="InterPro" id="IPR027573">
    <property type="entry name" value="Methyltran_FxLD"/>
</dbReference>
<dbReference type="NCBIfam" id="TIGR04364">
    <property type="entry name" value="methyltran_FxLD"/>
    <property type="match status" value="1"/>
</dbReference>
<keyword evidence="6" id="KW-0489">Methyltransferase</keyword>
<keyword evidence="5" id="KW-0963">Cytoplasm</keyword>
<evidence type="ECO:0000256" key="10">
    <source>
        <dbReference type="ARBA" id="ARBA00031323"/>
    </source>
</evidence>
<dbReference type="PANTHER" id="PTHR11579">
    <property type="entry name" value="PROTEIN-L-ISOASPARTATE O-METHYLTRANSFERASE"/>
    <property type="match status" value="1"/>
</dbReference>
<evidence type="ECO:0000256" key="8">
    <source>
        <dbReference type="ARBA" id="ARBA00022691"/>
    </source>
</evidence>
<sequence>MTDNDLRNRLVDHLHSTTAFPDPRVEEAMRTVSRHLFVPGATVEEAYANRAINIKENPDPDALPLSCASQPDVVYAMLAQLNIQPGQRILEAGAGTGYNAALMQYLTGPAGEVTALDVHSDVVAHAQQRLAATGYDRVRVLQRDGAVGAPEYGPYDRIIATVGVWDFPVAWWNQLTPEGRIVLPLRWRGLTRSVALVRSGGGALTSESLAVCGFLPMVGQSGELDGFVDDERTFRLYWDADQSVRPETLRKTIGDPTEHLIWTGVEVAGDEDLAPIWLRLSAADAATCRLTVKSEFLATNRMRRPTVPALSPALVEGDSIAYITLNRVEGSEPARFMLGAVGYGPAGGDLAARLTEQIRAWGSDRTADPVIRIYPAGTPDDDLPTGHIIDKPSARMVIAYA</sequence>
<reference evidence="13" key="1">
    <citation type="journal article" date="2019" name="Int. J. Syst. Evol. Microbiol.">
        <title>The Global Catalogue of Microorganisms (GCM) 10K type strain sequencing project: providing services to taxonomists for standard genome sequencing and annotation.</title>
        <authorList>
            <consortium name="The Broad Institute Genomics Platform"/>
            <consortium name="The Broad Institute Genome Sequencing Center for Infectious Disease"/>
            <person name="Wu L."/>
            <person name="Ma J."/>
        </authorList>
    </citation>
    <scope>NUCLEOTIDE SEQUENCE [LARGE SCALE GENOMIC DNA]</scope>
    <source>
        <strain evidence="13">JCM 6307</strain>
    </source>
</reference>
<gene>
    <name evidence="12" type="ORF">GCM10010406_46330</name>
</gene>
<evidence type="ECO:0000256" key="11">
    <source>
        <dbReference type="ARBA" id="ARBA00031350"/>
    </source>
</evidence>
<keyword evidence="7" id="KW-0808">Transferase</keyword>
<organism evidence="12 13">
    <name type="scientific">Streptomyces thermolineatus</name>
    <dbReference type="NCBI Taxonomy" id="44033"/>
    <lineage>
        <taxon>Bacteria</taxon>
        <taxon>Bacillati</taxon>
        <taxon>Actinomycetota</taxon>
        <taxon>Actinomycetes</taxon>
        <taxon>Kitasatosporales</taxon>
        <taxon>Streptomycetaceae</taxon>
        <taxon>Streptomyces</taxon>
    </lineage>
</organism>
<dbReference type="RefSeq" id="WP_344385210.1">
    <property type="nucleotide sequence ID" value="NZ_BAAATA010000035.1"/>
</dbReference>
<dbReference type="InterPro" id="IPR000682">
    <property type="entry name" value="PCMT"/>
</dbReference>
<comment type="caution">
    <text evidence="12">The sequence shown here is derived from an EMBL/GenBank/DDBJ whole genome shotgun (WGS) entry which is preliminary data.</text>
</comment>
<comment type="similarity">
    <text evidence="2">Belongs to the methyltransferase superfamily. L-isoaspartyl/D-aspartyl protein methyltransferase family.</text>
</comment>